<dbReference type="InterPro" id="IPR050583">
    <property type="entry name" value="Mycobacterial_A85_antigen"/>
</dbReference>
<protein>
    <submittedName>
        <fullName evidence="1">Alpha/beta hydrolase</fullName>
    </submittedName>
</protein>
<dbReference type="Proteomes" id="UP001596250">
    <property type="component" value="Unassembled WGS sequence"/>
</dbReference>
<dbReference type="GO" id="GO:0016787">
    <property type="term" value="F:hydrolase activity"/>
    <property type="evidence" value="ECO:0007669"/>
    <property type="project" value="UniProtKB-KW"/>
</dbReference>
<name>A0ABW1IKM1_9BACL</name>
<gene>
    <name evidence="1" type="ORF">ACFPXP_04065</name>
</gene>
<reference evidence="2" key="1">
    <citation type="journal article" date="2019" name="Int. J. Syst. Evol. Microbiol.">
        <title>The Global Catalogue of Microorganisms (GCM) 10K type strain sequencing project: providing services to taxonomists for standard genome sequencing and annotation.</title>
        <authorList>
            <consortium name="The Broad Institute Genomics Platform"/>
            <consortium name="The Broad Institute Genome Sequencing Center for Infectious Disease"/>
            <person name="Wu L."/>
            <person name="Ma J."/>
        </authorList>
    </citation>
    <scope>NUCLEOTIDE SEQUENCE [LARGE SCALE GENOMIC DNA]</scope>
    <source>
        <strain evidence="2">CCM 8749</strain>
    </source>
</reference>
<keyword evidence="2" id="KW-1185">Reference proteome</keyword>
<comment type="caution">
    <text evidence="1">The sequence shown here is derived from an EMBL/GenBank/DDBJ whole genome shotgun (WGS) entry which is preliminary data.</text>
</comment>
<dbReference type="RefSeq" id="WP_379892624.1">
    <property type="nucleotide sequence ID" value="NZ_CBCSCT010000018.1"/>
</dbReference>
<dbReference type="InterPro" id="IPR000801">
    <property type="entry name" value="Esterase-like"/>
</dbReference>
<dbReference type="PANTHER" id="PTHR48098:SF1">
    <property type="entry name" value="DIACYLGLYCEROL ACYLTRANSFERASE_MYCOLYLTRANSFERASE AG85A"/>
    <property type="match status" value="1"/>
</dbReference>
<proteinExistence type="predicted"/>
<sequence length="264" mass="29798">MALVTVDFFAKSLKRTVSFQALIPGDTPGLFGHEAQERGPLKSLYLLHGYSGNSSDWMTFTNIRELSDKHRIAVFMPSGENHFYLDDSDLGACYGEFIGKELVEYTREMFHISCDRDDTFIGGLSMGGYGAIRNGLKYAEQFGKIIALSSAILPYRIAGVSKDYSDGVSDYKYLTRVFGDLNQLKGSDKDPEALIIGLKETNRKIPDLYIACGTEDFLLDVNRKFHEFLAAEKVKFSYLESAGAHTWEFWREKIEEAILWATED</sequence>
<keyword evidence="1" id="KW-0378">Hydrolase</keyword>
<dbReference type="Pfam" id="PF00756">
    <property type="entry name" value="Esterase"/>
    <property type="match status" value="1"/>
</dbReference>
<dbReference type="EMBL" id="JBHSQV010000028">
    <property type="protein sequence ID" value="MFC5985613.1"/>
    <property type="molecule type" value="Genomic_DNA"/>
</dbReference>
<evidence type="ECO:0000313" key="1">
    <source>
        <dbReference type="EMBL" id="MFC5985613.1"/>
    </source>
</evidence>
<organism evidence="1 2">
    <name type="scientific">Marinicrinis lubricantis</name>
    <dbReference type="NCBI Taxonomy" id="2086470"/>
    <lineage>
        <taxon>Bacteria</taxon>
        <taxon>Bacillati</taxon>
        <taxon>Bacillota</taxon>
        <taxon>Bacilli</taxon>
        <taxon>Bacillales</taxon>
        <taxon>Paenibacillaceae</taxon>
    </lineage>
</organism>
<dbReference type="InterPro" id="IPR029058">
    <property type="entry name" value="AB_hydrolase_fold"/>
</dbReference>
<dbReference type="Gene3D" id="3.40.50.1820">
    <property type="entry name" value="alpha/beta hydrolase"/>
    <property type="match status" value="1"/>
</dbReference>
<dbReference type="PANTHER" id="PTHR48098">
    <property type="entry name" value="ENTEROCHELIN ESTERASE-RELATED"/>
    <property type="match status" value="1"/>
</dbReference>
<dbReference type="SUPFAM" id="SSF53474">
    <property type="entry name" value="alpha/beta-Hydrolases"/>
    <property type="match status" value="1"/>
</dbReference>
<evidence type="ECO:0000313" key="2">
    <source>
        <dbReference type="Proteomes" id="UP001596250"/>
    </source>
</evidence>
<accession>A0ABW1IKM1</accession>